<dbReference type="GO" id="GO:0016410">
    <property type="term" value="F:N-acyltransferase activity"/>
    <property type="evidence" value="ECO:0007669"/>
    <property type="project" value="InterPro"/>
</dbReference>
<dbReference type="EC" id="2.3.1.191" evidence="7"/>
<evidence type="ECO:0000313" key="9">
    <source>
        <dbReference type="EMBL" id="HIT46516.1"/>
    </source>
</evidence>
<dbReference type="NCBIfam" id="TIGR01853">
    <property type="entry name" value="lipid_A_lpxD"/>
    <property type="match status" value="1"/>
</dbReference>
<dbReference type="CDD" id="cd03352">
    <property type="entry name" value="LbH_LpxD"/>
    <property type="match status" value="1"/>
</dbReference>
<sequence>MEFTAKQLAEVLNGTVEGDPQAKVSSFAKIEHGKPGQLCFFANPKYEHYVYTSRASVLLVNADFTPKEAVSPTLVRVPNAYDALAQLLDYMAKQKRAYRRHRGRCRIAWSAKIGKKVHVGDFVTIGKDCSIGDCTKIHDNVTIGAGTRIGSYCIIYPGVHIFPGMVIGDRVILHAGCIIGDDGFGNAPQPDGSWRKIEHVGNVVIGNDVEIGSNTTVDRAPMESTIIEDGVRIDNLCQIAHNVVVGKDTAIAALTGIAGSSKIGKNCILAGQVGVSGHVTVADKTTLAAQTGVIGNIKEPGKVYFGSPALLHRTFLKAYAKFKQSGEE</sequence>
<dbReference type="PANTHER" id="PTHR43378:SF2">
    <property type="entry name" value="UDP-3-O-ACYLGLUCOSAMINE N-ACYLTRANSFERASE 1, MITOCHONDRIAL-RELATED"/>
    <property type="match status" value="1"/>
</dbReference>
<protein>
    <recommendedName>
        <fullName evidence="7">UDP-3-O-acylglucosamine N-acyltransferase</fullName>
        <ecNumber evidence="7">2.3.1.191</ecNumber>
    </recommendedName>
</protein>
<dbReference type="GO" id="GO:0103118">
    <property type="term" value="F:UDP-3-O-[(3R)-3-hydroxyacyl]-glucosamine N-acyltransferase activity"/>
    <property type="evidence" value="ECO:0007669"/>
    <property type="project" value="UniProtKB-EC"/>
</dbReference>
<comment type="catalytic activity">
    <reaction evidence="7">
        <text>a UDP-3-O-[(3R)-3-hydroxyacyl]-alpha-D-glucosamine + a (3R)-hydroxyacyl-[ACP] = a UDP-2-N,3-O-bis[(3R)-3-hydroxyacyl]-alpha-D-glucosamine + holo-[ACP] + H(+)</text>
        <dbReference type="Rhea" id="RHEA:53836"/>
        <dbReference type="Rhea" id="RHEA-COMP:9685"/>
        <dbReference type="Rhea" id="RHEA-COMP:9945"/>
        <dbReference type="ChEBI" id="CHEBI:15378"/>
        <dbReference type="ChEBI" id="CHEBI:64479"/>
        <dbReference type="ChEBI" id="CHEBI:78827"/>
        <dbReference type="ChEBI" id="CHEBI:137740"/>
        <dbReference type="ChEBI" id="CHEBI:137748"/>
        <dbReference type="EC" id="2.3.1.191"/>
    </reaction>
</comment>
<comment type="caution">
    <text evidence="9">The sequence shown here is derived from an EMBL/GenBank/DDBJ whole genome shotgun (WGS) entry which is preliminary data.</text>
</comment>
<evidence type="ECO:0000256" key="3">
    <source>
        <dbReference type="ARBA" id="ARBA00022679"/>
    </source>
</evidence>
<evidence type="ECO:0000256" key="5">
    <source>
        <dbReference type="ARBA" id="ARBA00023098"/>
    </source>
</evidence>
<dbReference type="Gene3D" id="2.160.10.10">
    <property type="entry name" value="Hexapeptide repeat proteins"/>
    <property type="match status" value="1"/>
</dbReference>
<keyword evidence="2 7" id="KW-0441">Lipid A biosynthesis</keyword>
<feature type="active site" description="Proton acceptor" evidence="7">
    <location>
        <position position="241"/>
    </location>
</feature>
<comment type="function">
    <text evidence="7">Catalyzes the N-acylation of UDP-3-O-acylglucosamine using 3-hydroxyacyl-ACP as the acyl donor. Is involved in the biosynthesis of lipid A, a phosphorylated glycolipid that anchors the lipopolysaccharide to the outer membrane of the cell.</text>
</comment>
<dbReference type="SUPFAM" id="SSF51161">
    <property type="entry name" value="Trimeric LpxA-like enzymes"/>
    <property type="match status" value="1"/>
</dbReference>
<keyword evidence="6 7" id="KW-0012">Acyltransferase</keyword>
<dbReference type="PANTHER" id="PTHR43378">
    <property type="entry name" value="UDP-3-O-ACYLGLUCOSAMINE N-ACYLTRANSFERASE"/>
    <property type="match status" value="1"/>
</dbReference>
<dbReference type="GO" id="GO:0009245">
    <property type="term" value="P:lipid A biosynthetic process"/>
    <property type="evidence" value="ECO:0007669"/>
    <property type="project" value="UniProtKB-UniRule"/>
</dbReference>
<gene>
    <name evidence="7 9" type="primary">lpxD</name>
    <name evidence="9" type="ORF">IAC35_01510</name>
</gene>
<evidence type="ECO:0000256" key="6">
    <source>
        <dbReference type="ARBA" id="ARBA00023315"/>
    </source>
</evidence>
<dbReference type="Pfam" id="PF00132">
    <property type="entry name" value="Hexapep"/>
    <property type="match status" value="2"/>
</dbReference>
<reference evidence="9" key="1">
    <citation type="submission" date="2020-10" db="EMBL/GenBank/DDBJ databases">
        <authorList>
            <person name="Gilroy R."/>
        </authorList>
    </citation>
    <scope>NUCLEOTIDE SEQUENCE</scope>
    <source>
        <strain evidence="9">ChiHecec2B26-709</strain>
    </source>
</reference>
<dbReference type="InterPro" id="IPR001451">
    <property type="entry name" value="Hexapep"/>
</dbReference>
<dbReference type="AlphaFoldDB" id="A0A9D1GLT1"/>
<name>A0A9D1GLT1_9BACT</name>
<organism evidence="9 10">
    <name type="scientific">Candidatus Cryptobacteroides merdipullorum</name>
    <dbReference type="NCBI Taxonomy" id="2840771"/>
    <lineage>
        <taxon>Bacteria</taxon>
        <taxon>Pseudomonadati</taxon>
        <taxon>Bacteroidota</taxon>
        <taxon>Bacteroidia</taxon>
        <taxon>Bacteroidales</taxon>
        <taxon>Candidatus Cryptobacteroides</taxon>
    </lineage>
</organism>
<evidence type="ECO:0000259" key="8">
    <source>
        <dbReference type="Pfam" id="PF04613"/>
    </source>
</evidence>
<evidence type="ECO:0000256" key="4">
    <source>
        <dbReference type="ARBA" id="ARBA00022737"/>
    </source>
</evidence>
<comment type="pathway">
    <text evidence="7">Bacterial outer membrane biogenesis; LPS lipid A biosynthesis.</text>
</comment>
<proteinExistence type="inferred from homology"/>
<evidence type="ECO:0000256" key="7">
    <source>
        <dbReference type="HAMAP-Rule" id="MF_00523"/>
    </source>
</evidence>
<dbReference type="Gene3D" id="3.40.1390.10">
    <property type="entry name" value="MurE/MurF, N-terminal domain"/>
    <property type="match status" value="1"/>
</dbReference>
<reference evidence="9" key="2">
    <citation type="journal article" date="2021" name="PeerJ">
        <title>Extensive microbial diversity within the chicken gut microbiome revealed by metagenomics and culture.</title>
        <authorList>
            <person name="Gilroy R."/>
            <person name="Ravi A."/>
            <person name="Getino M."/>
            <person name="Pursley I."/>
            <person name="Horton D.L."/>
            <person name="Alikhan N.F."/>
            <person name="Baker D."/>
            <person name="Gharbi K."/>
            <person name="Hall N."/>
            <person name="Watson M."/>
            <person name="Adriaenssens E.M."/>
            <person name="Foster-Nyarko E."/>
            <person name="Jarju S."/>
            <person name="Secka A."/>
            <person name="Antonio M."/>
            <person name="Oren A."/>
            <person name="Chaudhuri R.R."/>
            <person name="La Ragione R."/>
            <person name="Hildebrand F."/>
            <person name="Pallen M.J."/>
        </authorList>
    </citation>
    <scope>NUCLEOTIDE SEQUENCE</scope>
    <source>
        <strain evidence="9">ChiHecec2B26-709</strain>
    </source>
</reference>
<accession>A0A9D1GLT1</accession>
<dbReference type="InterPro" id="IPR011004">
    <property type="entry name" value="Trimer_LpxA-like_sf"/>
</dbReference>
<dbReference type="InterPro" id="IPR020573">
    <property type="entry name" value="UDP_GlcNAc_AcTrfase_non-rep"/>
</dbReference>
<dbReference type="HAMAP" id="MF_00523">
    <property type="entry name" value="LpxD"/>
    <property type="match status" value="1"/>
</dbReference>
<dbReference type="GO" id="GO:0016020">
    <property type="term" value="C:membrane"/>
    <property type="evidence" value="ECO:0007669"/>
    <property type="project" value="GOC"/>
</dbReference>
<dbReference type="Proteomes" id="UP000886881">
    <property type="component" value="Unassembled WGS sequence"/>
</dbReference>
<dbReference type="EMBL" id="DVLC01000028">
    <property type="protein sequence ID" value="HIT46516.1"/>
    <property type="molecule type" value="Genomic_DNA"/>
</dbReference>
<comment type="similarity">
    <text evidence="7">Belongs to the transferase hexapeptide repeat family. LpxD subfamily.</text>
</comment>
<keyword evidence="4 7" id="KW-0677">Repeat</keyword>
<dbReference type="InterPro" id="IPR007691">
    <property type="entry name" value="LpxD"/>
</dbReference>
<evidence type="ECO:0000256" key="1">
    <source>
        <dbReference type="ARBA" id="ARBA00022516"/>
    </source>
</evidence>
<evidence type="ECO:0000313" key="10">
    <source>
        <dbReference type="Proteomes" id="UP000886881"/>
    </source>
</evidence>
<dbReference type="NCBIfam" id="NF002060">
    <property type="entry name" value="PRK00892.1"/>
    <property type="match status" value="1"/>
</dbReference>
<keyword evidence="3 7" id="KW-0808">Transferase</keyword>
<keyword evidence="1 7" id="KW-0444">Lipid biosynthesis</keyword>
<feature type="domain" description="UDP-3-O-[3-hydroxymyristoyl] glucosamine N-acyltransferase non-repeat region" evidence="8">
    <location>
        <begin position="23"/>
        <end position="89"/>
    </location>
</feature>
<dbReference type="Pfam" id="PF04613">
    <property type="entry name" value="LpxD"/>
    <property type="match status" value="1"/>
</dbReference>
<keyword evidence="5 7" id="KW-0443">Lipid metabolism</keyword>
<comment type="subunit">
    <text evidence="7">Homotrimer.</text>
</comment>
<evidence type="ECO:0000256" key="2">
    <source>
        <dbReference type="ARBA" id="ARBA00022556"/>
    </source>
</evidence>